<proteinExistence type="predicted"/>
<accession>A0A7D5JVR2</accession>
<evidence type="ECO:0000256" key="1">
    <source>
        <dbReference type="SAM" id="MobiDB-lite"/>
    </source>
</evidence>
<feature type="region of interest" description="Disordered" evidence="1">
    <location>
        <begin position="39"/>
        <end position="89"/>
    </location>
</feature>
<feature type="compositionally biased region" description="Basic residues" evidence="1">
    <location>
        <begin position="59"/>
        <end position="69"/>
    </location>
</feature>
<reference evidence="2 3" key="1">
    <citation type="submission" date="2020-05" db="EMBL/GenBank/DDBJ databases">
        <title>Genomics and ecology of novel Flavobacterium phages from the Baltic Sea.</title>
        <authorList>
            <person name="Hoetzinger M."/>
            <person name="Nilsson E."/>
            <person name="Holmfeldt K."/>
        </authorList>
    </citation>
    <scope>NUCLEOTIDE SEQUENCE [LARGE SCALE GENOMIC DNA]</scope>
</reference>
<dbReference type="EMBL" id="MT497017">
    <property type="protein sequence ID" value="QLF85256.1"/>
    <property type="molecule type" value="Genomic_DNA"/>
</dbReference>
<feature type="compositionally biased region" description="Basic and acidic residues" evidence="1">
    <location>
        <begin position="74"/>
        <end position="83"/>
    </location>
</feature>
<keyword evidence="3" id="KW-1185">Reference proteome</keyword>
<gene>
    <name evidence="2" type="ORF">elemo79Aphanotate_62</name>
</gene>
<dbReference type="Proteomes" id="UP000510645">
    <property type="component" value="Segment"/>
</dbReference>
<sequence length="89" mass="10014">MKETAKYYKDNPKAKAKKDAYQKEYNKKPGEVKKRVELNKVNRDRGTYGNGDGLDMAHTKKGIVKKKASANRGSKSDSPGDKRARGKKK</sequence>
<evidence type="ECO:0000313" key="2">
    <source>
        <dbReference type="EMBL" id="QLF85256.1"/>
    </source>
</evidence>
<evidence type="ECO:0000313" key="3">
    <source>
        <dbReference type="Proteomes" id="UP000510645"/>
    </source>
</evidence>
<name>A0A7D5JVR2_9CAUD</name>
<organism evidence="2 3">
    <name type="scientific">Flavobacterium phage vB_FspP_elemoA_7-9A</name>
    <dbReference type="NCBI Taxonomy" id="2743781"/>
    <lineage>
        <taxon>Viruses</taxon>
        <taxon>Duplodnaviria</taxon>
        <taxon>Heunggongvirae</taxon>
        <taxon>Uroviricota</taxon>
        <taxon>Caudoviricetes</taxon>
        <taxon>Elemovirus</taxon>
        <taxon>Elemovirus elemoA</taxon>
    </lineage>
</organism>
<protein>
    <submittedName>
        <fullName evidence="2">Uncharacterized protein</fullName>
    </submittedName>
</protein>